<evidence type="ECO:0000256" key="1">
    <source>
        <dbReference type="SAM" id="Phobius"/>
    </source>
</evidence>
<organism evidence="2 3">
    <name type="scientific">Aureibaculum marinum</name>
    <dbReference type="NCBI Taxonomy" id="2487930"/>
    <lineage>
        <taxon>Bacteria</taxon>
        <taxon>Pseudomonadati</taxon>
        <taxon>Bacteroidota</taxon>
        <taxon>Flavobacteriia</taxon>
        <taxon>Flavobacteriales</taxon>
        <taxon>Flavobacteriaceae</taxon>
        <taxon>Aureibaculum</taxon>
    </lineage>
</organism>
<keyword evidence="1" id="KW-0472">Membrane</keyword>
<accession>A0A3N4NTF7</accession>
<dbReference type="EMBL" id="RPFJ01000003">
    <property type="protein sequence ID" value="RPD99631.1"/>
    <property type="molecule type" value="Genomic_DNA"/>
</dbReference>
<keyword evidence="1" id="KW-0812">Transmembrane</keyword>
<evidence type="ECO:0000313" key="2">
    <source>
        <dbReference type="EMBL" id="RPD99631.1"/>
    </source>
</evidence>
<keyword evidence="3" id="KW-1185">Reference proteome</keyword>
<keyword evidence="1" id="KW-1133">Transmembrane helix</keyword>
<reference evidence="2 3" key="1">
    <citation type="submission" date="2018-11" db="EMBL/GenBank/DDBJ databases">
        <title>Aureibaculum marinum gen. nov., sp. nov., a member of the family Flavobacteriaceae isolated from the Bohai Sea.</title>
        <authorList>
            <person name="Ji X."/>
        </authorList>
    </citation>
    <scope>NUCLEOTIDE SEQUENCE [LARGE SCALE GENOMIC DNA]</scope>
    <source>
        <strain evidence="2 3">BH-SD17</strain>
    </source>
</reference>
<gene>
    <name evidence="2" type="ORF">EGM88_03555</name>
</gene>
<proteinExistence type="predicted"/>
<feature type="transmembrane region" description="Helical" evidence="1">
    <location>
        <begin position="118"/>
        <end position="137"/>
    </location>
</feature>
<dbReference type="InterPro" id="IPR026414">
    <property type="entry name" value="ExosoTase_F-assoc_memb"/>
</dbReference>
<dbReference type="AlphaFoldDB" id="A0A3N4NTF7"/>
<name>A0A3N4NTF7_9FLAO</name>
<dbReference type="OrthoDB" id="982493at2"/>
<comment type="caution">
    <text evidence="2">The sequence shown here is derived from an EMBL/GenBank/DDBJ whole genome shotgun (WGS) entry which is preliminary data.</text>
</comment>
<protein>
    <submittedName>
        <fullName evidence="2">Exosortase F system-associated protein</fullName>
    </submittedName>
</protein>
<feature type="transmembrane region" description="Helical" evidence="1">
    <location>
        <begin position="88"/>
        <end position="106"/>
    </location>
</feature>
<evidence type="ECO:0000313" key="3">
    <source>
        <dbReference type="Proteomes" id="UP000270856"/>
    </source>
</evidence>
<feature type="transmembrane region" description="Helical" evidence="1">
    <location>
        <begin position="53"/>
        <end position="76"/>
    </location>
</feature>
<dbReference type="RefSeq" id="WP_123896596.1">
    <property type="nucleotide sequence ID" value="NZ_RPFJ01000003.1"/>
</dbReference>
<dbReference type="Proteomes" id="UP000270856">
    <property type="component" value="Unassembled WGS sequence"/>
</dbReference>
<sequence length="148" mass="17957">MSRTVRWILAIFLFVLLIAVRAFQKYLFYDPFIQYFASDFLAKPIPEYNIFKLFLSLLFRYLINTIISLVIIYVIFQKKGLVRFSVKFYTAAFIFLSFVYFILLQMEMLDGYLLTFYIRRFLIHPVFVLILVPSFYYQQKLVRQTKKL</sequence>
<dbReference type="NCBIfam" id="TIGR04127">
    <property type="entry name" value="flavo_near_exo"/>
    <property type="match status" value="1"/>
</dbReference>